<evidence type="ECO:0000313" key="3">
    <source>
        <dbReference type="EMBL" id="KAJ9547867.1"/>
    </source>
</evidence>
<evidence type="ECO:0000256" key="2">
    <source>
        <dbReference type="SAM" id="Phobius"/>
    </source>
</evidence>
<organism evidence="3 4">
    <name type="scientific">Centaurea solstitialis</name>
    <name type="common">yellow star-thistle</name>
    <dbReference type="NCBI Taxonomy" id="347529"/>
    <lineage>
        <taxon>Eukaryota</taxon>
        <taxon>Viridiplantae</taxon>
        <taxon>Streptophyta</taxon>
        <taxon>Embryophyta</taxon>
        <taxon>Tracheophyta</taxon>
        <taxon>Spermatophyta</taxon>
        <taxon>Magnoliopsida</taxon>
        <taxon>eudicotyledons</taxon>
        <taxon>Gunneridae</taxon>
        <taxon>Pentapetalae</taxon>
        <taxon>asterids</taxon>
        <taxon>campanulids</taxon>
        <taxon>Asterales</taxon>
        <taxon>Asteraceae</taxon>
        <taxon>Carduoideae</taxon>
        <taxon>Cardueae</taxon>
        <taxon>Centaureinae</taxon>
        <taxon>Centaurea</taxon>
    </lineage>
</organism>
<dbReference type="Proteomes" id="UP001172457">
    <property type="component" value="Chromosome 5"/>
</dbReference>
<comment type="caution">
    <text evidence="3">The sequence shown here is derived from an EMBL/GenBank/DDBJ whole genome shotgun (WGS) entry which is preliminary data.</text>
</comment>
<feature type="transmembrane region" description="Helical" evidence="2">
    <location>
        <begin position="274"/>
        <end position="296"/>
    </location>
</feature>
<keyword evidence="2" id="KW-1133">Transmembrane helix</keyword>
<evidence type="ECO:0000313" key="4">
    <source>
        <dbReference type="Proteomes" id="UP001172457"/>
    </source>
</evidence>
<keyword evidence="4" id="KW-1185">Reference proteome</keyword>
<feature type="region of interest" description="Disordered" evidence="1">
    <location>
        <begin position="1"/>
        <end position="36"/>
    </location>
</feature>
<dbReference type="PANTHER" id="PTHR34115:SF5">
    <property type="entry name" value="PROTEIN, PUTATIVE-RELATED"/>
    <property type="match status" value="1"/>
</dbReference>
<reference evidence="3" key="1">
    <citation type="submission" date="2023-03" db="EMBL/GenBank/DDBJ databases">
        <title>Chromosome-scale reference genome and RAD-based genetic map of yellow starthistle (Centaurea solstitialis) reveal putative structural variation and QTLs associated with invader traits.</title>
        <authorList>
            <person name="Reatini B."/>
            <person name="Cang F.A."/>
            <person name="Jiang Q."/>
            <person name="Mckibben M.T.W."/>
            <person name="Barker M.S."/>
            <person name="Rieseberg L.H."/>
            <person name="Dlugosch K.M."/>
        </authorList>
    </citation>
    <scope>NUCLEOTIDE SEQUENCE</scope>
    <source>
        <strain evidence="3">CAN-66</strain>
        <tissue evidence="3">Leaf</tissue>
    </source>
</reference>
<keyword evidence="2" id="KW-0472">Membrane</keyword>
<feature type="transmembrane region" description="Helical" evidence="2">
    <location>
        <begin position="316"/>
        <end position="339"/>
    </location>
</feature>
<feature type="transmembrane region" description="Helical" evidence="2">
    <location>
        <begin position="232"/>
        <end position="254"/>
    </location>
</feature>
<keyword evidence="2" id="KW-0812">Transmembrane</keyword>
<sequence>MISPPAAAISDMDENHHPPPPSATIDPPTPEDESTTTTTIITFQDGSSSITTSGSGATHIAITMNGNAPPFLIPNHKERGRFKQERYQFKKTGGRFSTTHFSSSHSNLIGAEVLVVAAAKVVVLEVVLVAEDDSQPHIFPLHTQTSLVLRCWWWRQRRWWCWRWCWWRRWLVVAEVAGGGGGGGRGGVGGGGAAVWVVADDGALACGGRRWQSTADEGGCRRWSREEEKISYNFPGLLYLIYAVALVVMYPSLAQLTQLKFQNYQQSPFETHSFFAYMTIVAYTIAILSSVILFYLFPQLENSAKECACRIYYIYVILKSVFYFSSIVAPLSLVLVLLIPHKFNWIGYIIIFALFLVVVVCNLSTCKKLLYNGSNLGDVQVY</sequence>
<feature type="transmembrane region" description="Helical" evidence="2">
    <location>
        <begin position="345"/>
        <end position="365"/>
    </location>
</feature>
<dbReference type="AlphaFoldDB" id="A0AA38W3U9"/>
<dbReference type="EMBL" id="JARYMX010000005">
    <property type="protein sequence ID" value="KAJ9547867.1"/>
    <property type="molecule type" value="Genomic_DNA"/>
</dbReference>
<proteinExistence type="predicted"/>
<accession>A0AA38W3U9</accession>
<name>A0AA38W3U9_9ASTR</name>
<evidence type="ECO:0000256" key="1">
    <source>
        <dbReference type="SAM" id="MobiDB-lite"/>
    </source>
</evidence>
<gene>
    <name evidence="3" type="ORF">OSB04_020410</name>
</gene>
<dbReference type="InterPro" id="IPR053258">
    <property type="entry name" value="Ca-permeable_cation_channel"/>
</dbReference>
<protein>
    <submittedName>
        <fullName evidence="3">Uncharacterized protein</fullName>
    </submittedName>
</protein>
<dbReference type="PANTHER" id="PTHR34115">
    <property type="entry name" value="PROTEIN, PUTATIVE-RELATED"/>
    <property type="match status" value="1"/>
</dbReference>